<proteinExistence type="predicted"/>
<dbReference type="InterPro" id="IPR027417">
    <property type="entry name" value="P-loop_NTPase"/>
</dbReference>
<accession>A0A1X7BQ77</accession>
<dbReference type="AlphaFoldDB" id="A0A1X7BQ77"/>
<dbReference type="Gene3D" id="3.40.50.300">
    <property type="entry name" value="P-loop containing nucleotide triphosphate hydrolases"/>
    <property type="match status" value="1"/>
</dbReference>
<evidence type="ECO:0000313" key="2">
    <source>
        <dbReference type="Proteomes" id="UP000193224"/>
    </source>
</evidence>
<dbReference type="SUPFAM" id="SSF52540">
    <property type="entry name" value="P-loop containing nucleoside triphosphate hydrolases"/>
    <property type="match status" value="1"/>
</dbReference>
<evidence type="ECO:0000313" key="1">
    <source>
        <dbReference type="EMBL" id="SMC11772.1"/>
    </source>
</evidence>
<evidence type="ECO:0008006" key="3">
    <source>
        <dbReference type="Google" id="ProtNLM"/>
    </source>
</evidence>
<gene>
    <name evidence="1" type="ORF">ROA7745_01591</name>
</gene>
<dbReference type="RefSeq" id="WP_085799727.1">
    <property type="nucleotide sequence ID" value="NZ_FWXB01000004.1"/>
</dbReference>
<protein>
    <recommendedName>
        <fullName evidence="3">Sulfotransferase family protein</fullName>
    </recommendedName>
</protein>
<name>A0A1X7BQ77_9RHOB</name>
<organism evidence="1 2">
    <name type="scientific">Roseovarius aestuarii</name>
    <dbReference type="NCBI Taxonomy" id="475083"/>
    <lineage>
        <taxon>Bacteria</taxon>
        <taxon>Pseudomonadati</taxon>
        <taxon>Pseudomonadota</taxon>
        <taxon>Alphaproteobacteria</taxon>
        <taxon>Rhodobacterales</taxon>
        <taxon>Roseobacteraceae</taxon>
        <taxon>Roseovarius</taxon>
    </lineage>
</organism>
<sequence length="259" mass="29900">MKVHPIYFLWATPRSTSTAFEWMMRQRGDLACFHEPFGMAWYQGPEARAPRPAPPERQRPEATFEKIWDDIQEAAKKRPVFVKDMPHHTDHLWDDGFLSRITHSFLIRDPAKVLASLHRSYEKAGMGDGFEAHEIGFGPQQALFDLLRGQGQKPPVLDSDDLLENPDRMVRSYCDAIGIPFLRDALSWEPGARDDVLWYDGNDEIWHASLRDSDGLKPIPRKHVDPGDLPENLSRHYDVFMAHYRALHTHRLRPEVVTG</sequence>
<dbReference type="PANTHER" id="PTHR48312:SF1">
    <property type="entry name" value="SULFOTRANSFERASE"/>
    <property type="match status" value="1"/>
</dbReference>
<dbReference type="Proteomes" id="UP000193224">
    <property type="component" value="Unassembled WGS sequence"/>
</dbReference>
<dbReference type="EMBL" id="FWXB01000004">
    <property type="protein sequence ID" value="SMC11772.1"/>
    <property type="molecule type" value="Genomic_DNA"/>
</dbReference>
<keyword evidence="2" id="KW-1185">Reference proteome</keyword>
<dbReference type="Pfam" id="PF19798">
    <property type="entry name" value="Sulfotransfer_5"/>
    <property type="match status" value="1"/>
</dbReference>
<dbReference type="OrthoDB" id="272985at2"/>
<dbReference type="PANTHER" id="PTHR48312">
    <property type="match status" value="1"/>
</dbReference>
<reference evidence="1 2" key="1">
    <citation type="submission" date="2017-03" db="EMBL/GenBank/DDBJ databases">
        <authorList>
            <person name="Afonso C.L."/>
            <person name="Miller P.J."/>
            <person name="Scott M.A."/>
            <person name="Spackman E."/>
            <person name="Goraichik I."/>
            <person name="Dimitrov K.M."/>
            <person name="Suarez D.L."/>
            <person name="Swayne D.E."/>
        </authorList>
    </citation>
    <scope>NUCLEOTIDE SEQUENCE [LARGE SCALE GENOMIC DNA]</scope>
    <source>
        <strain evidence="1 2">CECT 7745</strain>
    </source>
</reference>